<evidence type="ECO:0000256" key="6">
    <source>
        <dbReference type="ARBA" id="ARBA00023004"/>
    </source>
</evidence>
<dbReference type="SUPFAM" id="SSF55961">
    <property type="entry name" value="Bet v1-like"/>
    <property type="match status" value="1"/>
</dbReference>
<dbReference type="KEGG" id="gbi:PG2T_09595"/>
<feature type="domain" description="Rieske" evidence="9">
    <location>
        <begin position="42"/>
        <end position="140"/>
    </location>
</feature>
<keyword evidence="7" id="KW-0411">Iron-sulfur</keyword>
<dbReference type="STRING" id="1810504.PG2T_09595"/>
<keyword evidence="2" id="KW-0001">2Fe-2S</keyword>
<proteinExistence type="inferred from homology"/>
<comment type="similarity">
    <text evidence="1">Belongs to the bacterial ring-hydroxylating dioxygenase alpha subunit family.</text>
</comment>
<dbReference type="GO" id="GO:0051537">
    <property type="term" value="F:2 iron, 2 sulfur cluster binding"/>
    <property type="evidence" value="ECO:0007669"/>
    <property type="project" value="UniProtKB-KW"/>
</dbReference>
<evidence type="ECO:0000256" key="4">
    <source>
        <dbReference type="ARBA" id="ARBA00022964"/>
    </source>
</evidence>
<dbReference type="RefSeq" id="WP_068804561.1">
    <property type="nucleotide sequence ID" value="NZ_CP014671.1"/>
</dbReference>
<accession>A0A1B1YU79</accession>
<reference evidence="11" key="1">
    <citation type="submission" date="2016-03" db="EMBL/GenBank/DDBJ databases">
        <title>Complete genome sequence of Solimmundus cernigliae, representing a novel lineage of polycyclic aromatic hydrocarbon degraders within the Gammaproteobacteria.</title>
        <authorList>
            <person name="Singleton D.R."/>
            <person name="Dickey A.N."/>
            <person name="Scholl E.H."/>
            <person name="Wright F.A."/>
            <person name="Aitken M.D."/>
        </authorList>
    </citation>
    <scope>NUCLEOTIDE SEQUENCE [LARGE SCALE GENOMIC DNA]</scope>
    <source>
        <strain evidence="11">TR3.2</strain>
    </source>
</reference>
<name>A0A1B1YU79_9GAMM</name>
<dbReference type="GO" id="GO:0005506">
    <property type="term" value="F:iron ion binding"/>
    <property type="evidence" value="ECO:0007669"/>
    <property type="project" value="InterPro"/>
</dbReference>
<dbReference type="PANTHER" id="PTHR43756">
    <property type="entry name" value="CHOLINE MONOOXYGENASE, CHLOROPLASTIC"/>
    <property type="match status" value="1"/>
</dbReference>
<organism evidence="10 11">
    <name type="scientific">Immundisolibacter cernigliae</name>
    <dbReference type="NCBI Taxonomy" id="1810504"/>
    <lineage>
        <taxon>Bacteria</taxon>
        <taxon>Pseudomonadati</taxon>
        <taxon>Pseudomonadota</taxon>
        <taxon>Gammaproteobacteria</taxon>
        <taxon>Immundisolibacterales</taxon>
        <taxon>Immundisolibacteraceae</taxon>
        <taxon>Immundisolibacter</taxon>
    </lineage>
</organism>
<dbReference type="EMBL" id="CP014671">
    <property type="protein sequence ID" value="ANX04404.1"/>
    <property type="molecule type" value="Genomic_DNA"/>
</dbReference>
<dbReference type="InterPro" id="IPR015879">
    <property type="entry name" value="Ring_hydroxy_dOase_asu_C_dom"/>
</dbReference>
<dbReference type="Proteomes" id="UP000092952">
    <property type="component" value="Chromosome"/>
</dbReference>
<evidence type="ECO:0000256" key="3">
    <source>
        <dbReference type="ARBA" id="ARBA00022723"/>
    </source>
</evidence>
<dbReference type="OrthoDB" id="9769355at2"/>
<dbReference type="Pfam" id="PF00355">
    <property type="entry name" value="Rieske"/>
    <property type="match status" value="1"/>
</dbReference>
<dbReference type="GO" id="GO:0051213">
    <property type="term" value="F:dioxygenase activity"/>
    <property type="evidence" value="ECO:0007669"/>
    <property type="project" value="UniProtKB-KW"/>
</dbReference>
<dbReference type="PROSITE" id="PS00570">
    <property type="entry name" value="RING_HYDROXYL_ALPHA"/>
    <property type="match status" value="1"/>
</dbReference>
<evidence type="ECO:0000313" key="11">
    <source>
        <dbReference type="Proteomes" id="UP000092952"/>
    </source>
</evidence>
<dbReference type="InterPro" id="IPR001663">
    <property type="entry name" value="Rng_hydr_dOase-A"/>
</dbReference>
<dbReference type="SUPFAM" id="SSF50022">
    <property type="entry name" value="ISP domain"/>
    <property type="match status" value="1"/>
</dbReference>
<dbReference type="PRINTS" id="PR00090">
    <property type="entry name" value="RNGDIOXGNASE"/>
</dbReference>
<evidence type="ECO:0000313" key="10">
    <source>
        <dbReference type="EMBL" id="ANX04404.1"/>
    </source>
</evidence>
<keyword evidence="5" id="KW-0560">Oxidoreductase</keyword>
<dbReference type="Pfam" id="PF00848">
    <property type="entry name" value="Ring_hydroxyl_A"/>
    <property type="match status" value="1"/>
</dbReference>
<dbReference type="PANTHER" id="PTHR43756:SF1">
    <property type="entry name" value="3-PHENYLPROPIONATE_CINNAMIC ACID DIOXYGENASE SUBUNIT ALPHA"/>
    <property type="match status" value="1"/>
</dbReference>
<dbReference type="InterPro" id="IPR017941">
    <property type="entry name" value="Rieske_2Fe-2S"/>
</dbReference>
<evidence type="ECO:0000256" key="2">
    <source>
        <dbReference type="ARBA" id="ARBA00022714"/>
    </source>
</evidence>
<dbReference type="AlphaFoldDB" id="A0A1B1YU79"/>
<evidence type="ECO:0000256" key="1">
    <source>
        <dbReference type="ARBA" id="ARBA00008751"/>
    </source>
</evidence>
<keyword evidence="8" id="KW-0520">NAD</keyword>
<keyword evidence="11" id="KW-1185">Reference proteome</keyword>
<protein>
    <submittedName>
        <fullName evidence="10">(2Fe-2S)-binding protein</fullName>
    </submittedName>
</protein>
<dbReference type="CDD" id="cd03469">
    <property type="entry name" value="Rieske_RO_Alpha_N"/>
    <property type="match status" value="1"/>
</dbReference>
<dbReference type="InParanoid" id="A0A1B1YU79"/>
<dbReference type="Gene3D" id="2.102.10.10">
    <property type="entry name" value="Rieske [2Fe-2S] iron-sulphur domain"/>
    <property type="match status" value="1"/>
</dbReference>
<evidence type="ECO:0000259" key="9">
    <source>
        <dbReference type="PROSITE" id="PS51296"/>
    </source>
</evidence>
<keyword evidence="4" id="KW-0223">Dioxygenase</keyword>
<keyword evidence="3" id="KW-0479">Metal-binding</keyword>
<gene>
    <name evidence="10" type="ORF">PG2T_09595</name>
</gene>
<dbReference type="InterPro" id="IPR036922">
    <property type="entry name" value="Rieske_2Fe-2S_sf"/>
</dbReference>
<evidence type="ECO:0000256" key="7">
    <source>
        <dbReference type="ARBA" id="ARBA00023014"/>
    </source>
</evidence>
<keyword evidence="6" id="KW-0408">Iron</keyword>
<evidence type="ECO:0000256" key="8">
    <source>
        <dbReference type="ARBA" id="ARBA00023027"/>
    </source>
</evidence>
<sequence>MNAPQPSGLRWPAATNAVPKAIFDDPALFERELEAIFYGPEWHPVAVTGELPRKGDFKTIHVGRRPLLIVRGDDDQLRVFYNACAHRGTLLETRFCGNRPEFECPYHRWLFDDQGRLRGAPGRDDFSPSFSTDDFGLTQLRSADFGGLLFVTMSPAAPSLEQFLGRIGPALRTALGGDGRLGLLGYQKVVYDTNWKAYVDNDGYHPPLLHKAFKMLNWQGGAGTQYATERGHVVIEAELKLPDNPGFLRDPSLLEFRQAHRSKGSVAVVISPLTVITMHLDMINIRFAIPRAVGKTEVHYGYFHHLDDDPDMIRHRLRQAGNMLGPSGLVSIEDAAIFHRIQAGNRTPGNALFQKGVHDEHALWFDFKQNDEAGNMPRWEWYRKAMGFVRDEA</sequence>
<dbReference type="Gene3D" id="3.90.380.10">
    <property type="entry name" value="Naphthalene 1,2-dioxygenase Alpha Subunit, Chain A, domain 1"/>
    <property type="match status" value="1"/>
</dbReference>
<dbReference type="PROSITE" id="PS51296">
    <property type="entry name" value="RIESKE"/>
    <property type="match status" value="1"/>
</dbReference>
<dbReference type="InterPro" id="IPR015881">
    <property type="entry name" value="ARHD_Rieske_2Fe_2S"/>
</dbReference>
<evidence type="ECO:0000256" key="5">
    <source>
        <dbReference type="ARBA" id="ARBA00023002"/>
    </source>
</evidence>